<dbReference type="EMBL" id="CAEZUO010000055">
    <property type="protein sequence ID" value="CAB4609716.1"/>
    <property type="molecule type" value="Genomic_DNA"/>
</dbReference>
<name>A0A6J6H9R9_9ZZZZ</name>
<reference evidence="1" key="1">
    <citation type="submission" date="2020-05" db="EMBL/GenBank/DDBJ databases">
        <authorList>
            <person name="Chiriac C."/>
            <person name="Salcher M."/>
            <person name="Ghai R."/>
            <person name="Kavagutti S V."/>
        </authorList>
    </citation>
    <scope>NUCLEOTIDE SEQUENCE</scope>
</reference>
<sequence length="200" mass="21462">MASPVGPATACRCGLCARPAGHFPNIDRSAARAASSTPSLILSSRLKSRCSRSVGMTSTQPSSIPTSSCRLPQSVSASMSLRVLDQSWSSPSLARPTSNDFALSTPRPTRRTCSKLCASSLVNFPFRLLVSPARRSRSRATSLKVALLAPIRKPKLLCTATPGFGTSSWKNLPISRSFHCDRRSKTARLHCKSLIHGPAR</sequence>
<dbReference type="AlphaFoldDB" id="A0A6J6H9R9"/>
<protein>
    <submittedName>
        <fullName evidence="1">Unannotated protein</fullName>
    </submittedName>
</protein>
<proteinExistence type="predicted"/>
<organism evidence="1">
    <name type="scientific">freshwater metagenome</name>
    <dbReference type="NCBI Taxonomy" id="449393"/>
    <lineage>
        <taxon>unclassified sequences</taxon>
        <taxon>metagenomes</taxon>
        <taxon>ecological metagenomes</taxon>
    </lineage>
</organism>
<gene>
    <name evidence="1" type="ORF">UFOPK1827_01189</name>
</gene>
<accession>A0A6J6H9R9</accession>
<evidence type="ECO:0000313" key="1">
    <source>
        <dbReference type="EMBL" id="CAB4609716.1"/>
    </source>
</evidence>